<evidence type="ECO:0000313" key="2">
    <source>
        <dbReference type="EMBL" id="WWD22762.1"/>
    </source>
</evidence>
<organism evidence="2 3">
    <name type="scientific">Kwoniella shandongensis</name>
    <dbReference type="NCBI Taxonomy" id="1734106"/>
    <lineage>
        <taxon>Eukaryota</taxon>
        <taxon>Fungi</taxon>
        <taxon>Dikarya</taxon>
        <taxon>Basidiomycota</taxon>
        <taxon>Agaricomycotina</taxon>
        <taxon>Tremellomycetes</taxon>
        <taxon>Tremellales</taxon>
        <taxon>Cryptococcaceae</taxon>
        <taxon>Kwoniella</taxon>
    </lineage>
</organism>
<feature type="region of interest" description="Disordered" evidence="1">
    <location>
        <begin position="1"/>
        <end position="92"/>
    </location>
</feature>
<evidence type="ECO:0000313" key="3">
    <source>
        <dbReference type="Proteomes" id="UP000322225"/>
    </source>
</evidence>
<dbReference type="KEGG" id="ksn:43587838"/>
<dbReference type="RefSeq" id="XP_031862125.1">
    <property type="nucleotide sequence ID" value="XM_032003712.1"/>
</dbReference>
<feature type="compositionally biased region" description="Low complexity" evidence="1">
    <location>
        <begin position="1"/>
        <end position="15"/>
    </location>
</feature>
<gene>
    <name evidence="2" type="ORF">CI109_107255</name>
</gene>
<reference evidence="2" key="2">
    <citation type="submission" date="2024-01" db="EMBL/GenBank/DDBJ databases">
        <title>Comparative genomics of Cryptococcus and Kwoniella reveals pathogenesis evolution and contrasting modes of karyotype evolution via chromosome fusion or intercentromeric recombination.</title>
        <authorList>
            <person name="Coelho M.A."/>
            <person name="David-Palma M."/>
            <person name="Shea T."/>
            <person name="Bowers K."/>
            <person name="McGinley-Smith S."/>
            <person name="Mohammad A.W."/>
            <person name="Gnirke A."/>
            <person name="Yurkov A.M."/>
            <person name="Nowrousian M."/>
            <person name="Sun S."/>
            <person name="Cuomo C.A."/>
            <person name="Heitman J."/>
        </authorList>
    </citation>
    <scope>NUCLEOTIDE SEQUENCE</scope>
    <source>
        <strain evidence="2">CBS 12478</strain>
    </source>
</reference>
<dbReference type="EMBL" id="CP144064">
    <property type="protein sequence ID" value="WWD22762.1"/>
    <property type="molecule type" value="Genomic_DNA"/>
</dbReference>
<proteinExistence type="predicted"/>
<sequence>MSTNNNTQYTNQSSSGRQTSVPSHAQGSTTATTTGGASSAVSASTMNSSAKQKEHLDRYFQRHQDATVATAGLPTFHPQAGVRHGSQKEKEE</sequence>
<dbReference type="GeneID" id="43587838"/>
<accession>A0A5M6C247</accession>
<reference evidence="2" key="1">
    <citation type="submission" date="2017-08" db="EMBL/GenBank/DDBJ databases">
        <authorList>
            <person name="Cuomo C."/>
            <person name="Billmyre B."/>
            <person name="Heitman J."/>
        </authorList>
    </citation>
    <scope>NUCLEOTIDE SEQUENCE</scope>
    <source>
        <strain evidence="2">CBS 12478</strain>
    </source>
</reference>
<dbReference type="AlphaFoldDB" id="A0A5M6C247"/>
<feature type="compositionally biased region" description="Basic and acidic residues" evidence="1">
    <location>
        <begin position="51"/>
        <end position="65"/>
    </location>
</feature>
<protein>
    <submittedName>
        <fullName evidence="2">Uncharacterized protein</fullName>
    </submittedName>
</protein>
<feature type="compositionally biased region" description="Low complexity" evidence="1">
    <location>
        <begin position="23"/>
        <end position="50"/>
    </location>
</feature>
<name>A0A5M6C247_9TREE</name>
<keyword evidence="3" id="KW-1185">Reference proteome</keyword>
<evidence type="ECO:0000256" key="1">
    <source>
        <dbReference type="SAM" id="MobiDB-lite"/>
    </source>
</evidence>
<dbReference type="Proteomes" id="UP000322225">
    <property type="component" value="Chromosome 14"/>
</dbReference>